<geneLocation type="plasmid" evidence="13 14">
    <name>AZOBR_p5</name>
</geneLocation>
<keyword evidence="13" id="KW-0645">Protease</keyword>
<comment type="similarity">
    <text evidence="2 9">Belongs to the membrane fusion protein (MFP) (TC 8.A.1) family.</text>
</comment>
<dbReference type="Pfam" id="PF25994">
    <property type="entry name" value="HH_AprE"/>
    <property type="match status" value="1"/>
</dbReference>
<sequence length="461" mass="49275">MTSIADTANSAPNSTATNSTASSALSSAVAAAPNPGRIILAGVLSLTVFTGVLGAWSLTAPLDSAAVAAGHVVVESRRKTVQHLEGGIVRGILVAEGARVEAGAPLVVLDQTQARSALDTLRSQQDELLAREARLLAERAGADEVAFPPHLAVRAAHDQDARIAELLDGQRRLFAARWESLRGQVDILIQRTAQLDAEADGLRAQVASTEVQLSLIAEEMQDARTLVVKGLERKSRLLSLEREAANLGGRRGEYLASIARAEQRRGETGLQILDLRNKRAEELATELREVQGKLRELDERLHAAGDVLDRTVVRAPATGMVMNVQVHTAGGVIGAGKPILDIAPDDDSLLIEARLRPTDIDNVHTGLPARIRLTAFKQRTTPVLSGRVTYVSGDALTDQRTGDASYSAHIVVDRGELQRAGGLNLQPGMPAEVMVVTGRRTAADYFLAPLTDSFARAFREE</sequence>
<evidence type="ECO:0000256" key="1">
    <source>
        <dbReference type="ARBA" id="ARBA00004377"/>
    </source>
</evidence>
<dbReference type="GO" id="GO:0008233">
    <property type="term" value="F:peptidase activity"/>
    <property type="evidence" value="ECO:0007669"/>
    <property type="project" value="UniProtKB-KW"/>
</dbReference>
<keyword evidence="4 9" id="KW-1003">Cell membrane</keyword>
<dbReference type="RefSeq" id="WP_014242586.1">
    <property type="nucleotide sequence ID" value="NC_016619.1"/>
</dbReference>
<evidence type="ECO:0000313" key="13">
    <source>
        <dbReference type="EMBL" id="CCD03783.1"/>
    </source>
</evidence>
<evidence type="ECO:0000313" key="14">
    <source>
        <dbReference type="Proteomes" id="UP000007319"/>
    </source>
</evidence>
<dbReference type="GO" id="GO:0006508">
    <property type="term" value="P:proteolysis"/>
    <property type="evidence" value="ECO:0007669"/>
    <property type="project" value="UniProtKB-KW"/>
</dbReference>
<keyword evidence="6" id="KW-0812">Transmembrane</keyword>
<evidence type="ECO:0000256" key="9">
    <source>
        <dbReference type="RuleBase" id="RU365093"/>
    </source>
</evidence>
<evidence type="ECO:0000256" key="2">
    <source>
        <dbReference type="ARBA" id="ARBA00009477"/>
    </source>
</evidence>
<feature type="domain" description="AprE-like beta-barrel" evidence="12">
    <location>
        <begin position="349"/>
        <end position="438"/>
    </location>
</feature>
<dbReference type="PANTHER" id="PTHR30386">
    <property type="entry name" value="MEMBRANE FUSION SUBUNIT OF EMRAB-TOLC MULTIDRUG EFFLUX PUMP"/>
    <property type="match status" value="1"/>
</dbReference>
<gene>
    <name evidence="13" type="ORF">AZOBR_p50010</name>
</gene>
<proteinExistence type="inferred from homology"/>
<keyword evidence="10" id="KW-0175">Coiled coil</keyword>
<protein>
    <recommendedName>
        <fullName evidence="9">Membrane fusion protein (MFP) family protein</fullName>
    </recommendedName>
</protein>
<evidence type="ECO:0000259" key="11">
    <source>
        <dbReference type="Pfam" id="PF25994"/>
    </source>
</evidence>
<feature type="coiled-coil region" evidence="10">
    <location>
        <begin position="270"/>
        <end position="300"/>
    </location>
</feature>
<reference evidence="13 14" key="1">
    <citation type="journal article" date="2011" name="PLoS Genet.">
        <title>Azospirillum genomes reveal transition of bacteria from aquatic to terrestrial environments.</title>
        <authorList>
            <person name="Wisniewski-Dye F."/>
            <person name="Borziak K."/>
            <person name="Khalsa-Moyers G."/>
            <person name="Alexandre G."/>
            <person name="Sukharnikov L.O."/>
            <person name="Wuichet K."/>
            <person name="Hurst G.B."/>
            <person name="McDonald W.H."/>
            <person name="Robertson J.S."/>
            <person name="Barbe V."/>
            <person name="Calteau A."/>
            <person name="Rouy Z."/>
            <person name="Mangenot S."/>
            <person name="Prigent-Combaret C."/>
            <person name="Normand P."/>
            <person name="Boyer M."/>
            <person name="Siguier P."/>
            <person name="Dessaux Y."/>
            <person name="Elmerich C."/>
            <person name="Condemine G."/>
            <person name="Krishnen G."/>
            <person name="Kennedy I."/>
            <person name="Paterson A.H."/>
            <person name="Gonzalez V."/>
            <person name="Mavingui P."/>
            <person name="Zhulin I.B."/>
        </authorList>
    </citation>
    <scope>NUCLEOTIDE SEQUENCE [LARGE SCALE GENOMIC DNA]</scope>
    <source>
        <strain evidence="13 14">Sp245</strain>
    </source>
</reference>
<keyword evidence="5 9" id="KW-0997">Cell inner membrane</keyword>
<organism evidence="13 14">
    <name type="scientific">Azospirillum baldaniorum</name>
    <dbReference type="NCBI Taxonomy" id="1064539"/>
    <lineage>
        <taxon>Bacteria</taxon>
        <taxon>Pseudomonadati</taxon>
        <taxon>Pseudomonadota</taxon>
        <taxon>Alphaproteobacteria</taxon>
        <taxon>Rhodospirillales</taxon>
        <taxon>Azospirillaceae</taxon>
        <taxon>Azospirillum</taxon>
    </lineage>
</organism>
<dbReference type="PRINTS" id="PR01490">
    <property type="entry name" value="RTXTOXIND"/>
</dbReference>
<dbReference type="InterPro" id="IPR058982">
    <property type="entry name" value="Beta-barrel_AprE"/>
</dbReference>
<keyword evidence="13" id="KW-0614">Plasmid</keyword>
<dbReference type="Gene3D" id="2.40.30.170">
    <property type="match status" value="1"/>
</dbReference>
<evidence type="ECO:0000256" key="8">
    <source>
        <dbReference type="ARBA" id="ARBA00023136"/>
    </source>
</evidence>
<evidence type="ECO:0000256" key="5">
    <source>
        <dbReference type="ARBA" id="ARBA00022519"/>
    </source>
</evidence>
<keyword evidence="13" id="KW-0378">Hydrolase</keyword>
<dbReference type="InterPro" id="IPR058781">
    <property type="entry name" value="HH_AprE-like"/>
</dbReference>
<evidence type="ECO:0000259" key="12">
    <source>
        <dbReference type="Pfam" id="PF26002"/>
    </source>
</evidence>
<dbReference type="EMBL" id="HE577332">
    <property type="protein sequence ID" value="CCD03783.1"/>
    <property type="molecule type" value="Genomic_DNA"/>
</dbReference>
<dbReference type="PANTHER" id="PTHR30386:SF17">
    <property type="entry name" value="ALKALINE PROTEASE SECRETION PROTEIN APRE"/>
    <property type="match status" value="1"/>
</dbReference>
<evidence type="ECO:0000256" key="6">
    <source>
        <dbReference type="ARBA" id="ARBA00022692"/>
    </source>
</evidence>
<dbReference type="InterPro" id="IPR050739">
    <property type="entry name" value="MFP"/>
</dbReference>
<keyword evidence="8" id="KW-0472">Membrane</keyword>
<dbReference type="GO" id="GO:0015031">
    <property type="term" value="P:protein transport"/>
    <property type="evidence" value="ECO:0007669"/>
    <property type="project" value="InterPro"/>
</dbReference>
<accession>A0A9P1K1G4</accession>
<name>A0A9P1K1G4_9PROT</name>
<dbReference type="Proteomes" id="UP000007319">
    <property type="component" value="Plasmid AZOBR_p5"/>
</dbReference>
<keyword evidence="14" id="KW-1185">Reference proteome</keyword>
<evidence type="ECO:0000256" key="3">
    <source>
        <dbReference type="ARBA" id="ARBA00022448"/>
    </source>
</evidence>
<dbReference type="Pfam" id="PF26002">
    <property type="entry name" value="Beta-barrel_AprE"/>
    <property type="match status" value="1"/>
</dbReference>
<keyword evidence="3 9" id="KW-0813">Transport</keyword>
<dbReference type="AlphaFoldDB" id="A0A9P1K1G4"/>
<evidence type="ECO:0000256" key="10">
    <source>
        <dbReference type="SAM" id="Coils"/>
    </source>
</evidence>
<comment type="subcellular location">
    <subcellularLocation>
        <location evidence="1 9">Cell inner membrane</location>
        <topology evidence="1 9">Single-pass membrane protein</topology>
    </subcellularLocation>
</comment>
<keyword evidence="7" id="KW-1133">Transmembrane helix</keyword>
<feature type="domain" description="AprE-like long alpha-helical hairpin" evidence="11">
    <location>
        <begin position="114"/>
        <end position="307"/>
    </location>
</feature>
<dbReference type="InterPro" id="IPR010129">
    <property type="entry name" value="T1SS_HlyD"/>
</dbReference>
<dbReference type="KEGG" id="abs:AZOBR_p50010"/>
<dbReference type="GO" id="GO:0005886">
    <property type="term" value="C:plasma membrane"/>
    <property type="evidence" value="ECO:0007669"/>
    <property type="project" value="UniProtKB-SubCell"/>
</dbReference>
<evidence type="ECO:0000256" key="4">
    <source>
        <dbReference type="ARBA" id="ARBA00022475"/>
    </source>
</evidence>
<dbReference type="NCBIfam" id="TIGR01843">
    <property type="entry name" value="type_I_hlyD"/>
    <property type="match status" value="1"/>
</dbReference>
<evidence type="ECO:0000256" key="7">
    <source>
        <dbReference type="ARBA" id="ARBA00022989"/>
    </source>
</evidence>